<dbReference type="PANTHER" id="PTHR30146">
    <property type="entry name" value="LACI-RELATED TRANSCRIPTIONAL REPRESSOR"/>
    <property type="match status" value="1"/>
</dbReference>
<name>A0A231GZG9_9NOCA</name>
<sequence>MTVKRATLADVARRAGTSTAVVSYVLNDGPRPVSESTRARVVAALDALNYRPDRAARALRRPRRWRHLGLLVPDVRMPLFATLVGHIEAEARRRDHLTLIGNTGYDPEREIEFASAFTDSGIEGLIVVGGANGRATADLCRHARIPIVWVHNNRDEVEPDVVGADHIRAGASATRHLTDTHRRGDVVFVGGFTPGEVAHGDRETVAQRYEGYRSVVGSERARRIATDLTPAGAYHAVGRYLAGNPAPDGLVVGTYAQAAATLRAVADAGLLVPRDLSVVGYDTDTADTYAAVTLTAVRQPIDVIARLALSRVLDSDETSNRTQPPGPPEPIVTHLAIGETCGCATR</sequence>
<dbReference type="InterPro" id="IPR046335">
    <property type="entry name" value="LacI/GalR-like_sensor"/>
</dbReference>
<dbReference type="InterPro" id="IPR000843">
    <property type="entry name" value="HTH_LacI"/>
</dbReference>
<evidence type="ECO:0000256" key="3">
    <source>
        <dbReference type="ARBA" id="ARBA00023163"/>
    </source>
</evidence>
<dbReference type="EMBL" id="NGAF01000016">
    <property type="protein sequence ID" value="OXR41965.1"/>
    <property type="molecule type" value="Genomic_DNA"/>
</dbReference>
<dbReference type="InterPro" id="IPR010982">
    <property type="entry name" value="Lambda_DNA-bd_dom_sf"/>
</dbReference>
<dbReference type="GO" id="GO:0003700">
    <property type="term" value="F:DNA-binding transcription factor activity"/>
    <property type="evidence" value="ECO:0007669"/>
    <property type="project" value="TreeGrafter"/>
</dbReference>
<organism evidence="5 6">
    <name type="scientific">Nocardia cerradoensis</name>
    <dbReference type="NCBI Taxonomy" id="85688"/>
    <lineage>
        <taxon>Bacteria</taxon>
        <taxon>Bacillati</taxon>
        <taxon>Actinomycetota</taxon>
        <taxon>Actinomycetes</taxon>
        <taxon>Mycobacteriales</taxon>
        <taxon>Nocardiaceae</taxon>
        <taxon>Nocardia</taxon>
    </lineage>
</organism>
<keyword evidence="1" id="KW-0805">Transcription regulation</keyword>
<accession>A0A231GZG9</accession>
<evidence type="ECO:0000313" key="6">
    <source>
        <dbReference type="Proteomes" id="UP000215506"/>
    </source>
</evidence>
<dbReference type="PANTHER" id="PTHR30146:SF109">
    <property type="entry name" value="HTH-TYPE TRANSCRIPTIONAL REGULATOR GALS"/>
    <property type="match status" value="1"/>
</dbReference>
<keyword evidence="2" id="KW-0238">DNA-binding</keyword>
<proteinExistence type="predicted"/>
<dbReference type="Gene3D" id="3.40.50.2300">
    <property type="match status" value="2"/>
</dbReference>
<dbReference type="PROSITE" id="PS50932">
    <property type="entry name" value="HTH_LACI_2"/>
    <property type="match status" value="1"/>
</dbReference>
<dbReference type="GO" id="GO:0000976">
    <property type="term" value="F:transcription cis-regulatory region binding"/>
    <property type="evidence" value="ECO:0007669"/>
    <property type="project" value="TreeGrafter"/>
</dbReference>
<keyword evidence="3" id="KW-0804">Transcription</keyword>
<keyword evidence="6" id="KW-1185">Reference proteome</keyword>
<dbReference type="CDD" id="cd06267">
    <property type="entry name" value="PBP1_LacI_sugar_binding-like"/>
    <property type="match status" value="1"/>
</dbReference>
<dbReference type="Proteomes" id="UP000215506">
    <property type="component" value="Unassembled WGS sequence"/>
</dbReference>
<dbReference type="SUPFAM" id="SSF47413">
    <property type="entry name" value="lambda repressor-like DNA-binding domains"/>
    <property type="match status" value="1"/>
</dbReference>
<comment type="caution">
    <text evidence="5">The sequence shown here is derived from an EMBL/GenBank/DDBJ whole genome shotgun (WGS) entry which is preliminary data.</text>
</comment>
<evidence type="ECO:0000259" key="4">
    <source>
        <dbReference type="PROSITE" id="PS50932"/>
    </source>
</evidence>
<evidence type="ECO:0000313" key="5">
    <source>
        <dbReference type="EMBL" id="OXR41965.1"/>
    </source>
</evidence>
<dbReference type="SMART" id="SM00354">
    <property type="entry name" value="HTH_LACI"/>
    <property type="match status" value="1"/>
</dbReference>
<dbReference type="InterPro" id="IPR028082">
    <property type="entry name" value="Peripla_BP_I"/>
</dbReference>
<dbReference type="RefSeq" id="WP_223273737.1">
    <property type="nucleotide sequence ID" value="NZ_NGAF01000016.1"/>
</dbReference>
<evidence type="ECO:0000256" key="1">
    <source>
        <dbReference type="ARBA" id="ARBA00023015"/>
    </source>
</evidence>
<dbReference type="Pfam" id="PF00356">
    <property type="entry name" value="LacI"/>
    <property type="match status" value="1"/>
</dbReference>
<dbReference type="AlphaFoldDB" id="A0A231GZG9"/>
<protein>
    <submittedName>
        <fullName evidence="5">HTH-type transcriptional regulator DegA</fullName>
    </submittedName>
</protein>
<dbReference type="CDD" id="cd01392">
    <property type="entry name" value="HTH_LacI"/>
    <property type="match status" value="1"/>
</dbReference>
<evidence type="ECO:0000256" key="2">
    <source>
        <dbReference type="ARBA" id="ARBA00023125"/>
    </source>
</evidence>
<reference evidence="5 6" key="1">
    <citation type="submission" date="2017-07" db="EMBL/GenBank/DDBJ databases">
        <title>First draft Genome Sequence of Nocardia cerradoensis isolated from human infection.</title>
        <authorList>
            <person name="Carrasco G."/>
        </authorList>
    </citation>
    <scope>NUCLEOTIDE SEQUENCE [LARGE SCALE GENOMIC DNA]</scope>
    <source>
        <strain evidence="5 6">CNM20130759</strain>
    </source>
</reference>
<dbReference type="Pfam" id="PF13377">
    <property type="entry name" value="Peripla_BP_3"/>
    <property type="match status" value="1"/>
</dbReference>
<gene>
    <name evidence="5" type="primary">degA_1</name>
    <name evidence="5" type="ORF">B7C42_05949</name>
</gene>
<dbReference type="SUPFAM" id="SSF53822">
    <property type="entry name" value="Periplasmic binding protein-like I"/>
    <property type="match status" value="1"/>
</dbReference>
<feature type="domain" description="HTH lacI-type" evidence="4">
    <location>
        <begin position="6"/>
        <end position="61"/>
    </location>
</feature>
<dbReference type="Gene3D" id="1.10.260.40">
    <property type="entry name" value="lambda repressor-like DNA-binding domains"/>
    <property type="match status" value="1"/>
</dbReference>